<reference evidence="4" key="1">
    <citation type="submission" date="2025-08" db="UniProtKB">
        <authorList>
            <consortium name="RefSeq"/>
        </authorList>
    </citation>
    <scope>IDENTIFICATION</scope>
</reference>
<dbReference type="InterPro" id="IPR047153">
    <property type="entry name" value="TRIM45/56/19-like"/>
</dbReference>
<feature type="domain" description="B box-type" evidence="2">
    <location>
        <begin position="40"/>
        <end position="83"/>
    </location>
</feature>
<proteinExistence type="predicted"/>
<dbReference type="Gene3D" id="3.30.160.60">
    <property type="entry name" value="Classic Zinc Finger"/>
    <property type="match status" value="1"/>
</dbReference>
<keyword evidence="1" id="KW-0863">Zinc-finger</keyword>
<dbReference type="PANTHER" id="PTHR25462">
    <property type="entry name" value="BONUS, ISOFORM C-RELATED"/>
    <property type="match status" value="1"/>
</dbReference>
<dbReference type="PROSITE" id="PS50119">
    <property type="entry name" value="ZF_BBOX"/>
    <property type="match status" value="1"/>
</dbReference>
<evidence type="ECO:0000313" key="4">
    <source>
        <dbReference type="RefSeq" id="XP_035825262.1"/>
    </source>
</evidence>
<dbReference type="RefSeq" id="XP_035825262.1">
    <property type="nucleotide sequence ID" value="XM_035969369.1"/>
</dbReference>
<organism evidence="3 4">
    <name type="scientific">Aplysia californica</name>
    <name type="common">California sea hare</name>
    <dbReference type="NCBI Taxonomy" id="6500"/>
    <lineage>
        <taxon>Eukaryota</taxon>
        <taxon>Metazoa</taxon>
        <taxon>Spiralia</taxon>
        <taxon>Lophotrochozoa</taxon>
        <taxon>Mollusca</taxon>
        <taxon>Gastropoda</taxon>
        <taxon>Heterobranchia</taxon>
        <taxon>Euthyneura</taxon>
        <taxon>Tectipleura</taxon>
        <taxon>Aplysiida</taxon>
        <taxon>Aplysioidea</taxon>
        <taxon>Aplysiidae</taxon>
        <taxon>Aplysia</taxon>
    </lineage>
</organism>
<keyword evidence="1" id="KW-0862">Zinc</keyword>
<evidence type="ECO:0000313" key="3">
    <source>
        <dbReference type="Proteomes" id="UP000694888"/>
    </source>
</evidence>
<dbReference type="InterPro" id="IPR000315">
    <property type="entry name" value="Znf_B-box"/>
</dbReference>
<dbReference type="SUPFAM" id="SSF57903">
    <property type="entry name" value="FYVE/PHD zinc finger"/>
    <property type="match status" value="1"/>
</dbReference>
<evidence type="ECO:0000256" key="1">
    <source>
        <dbReference type="PROSITE-ProRule" id="PRU00024"/>
    </source>
</evidence>
<keyword evidence="1" id="KW-0479">Metal-binding</keyword>
<dbReference type="Proteomes" id="UP000694888">
    <property type="component" value="Unplaced"/>
</dbReference>
<evidence type="ECO:0000259" key="2">
    <source>
        <dbReference type="PROSITE" id="PS50119"/>
    </source>
</evidence>
<name>A0ABM1VS70_APLCA</name>
<sequence length="146" mass="17247">MVPNPDKPKRQWAKQFPTDQFLNNLKEAVTRLEGKRLCFVCDSRKQVTDATMFCYECDTYFCDNCDEAHRHMPKMQHHTLASLAELTPTQLLKNKKRSCTIHEGKNLELFCNVRIHFLLSFSFSLVKVSRRRRSQQHYCMSQMRGT</sequence>
<accession>A0ABM1VS70</accession>
<dbReference type="CDD" id="cd19757">
    <property type="entry name" value="Bbox1"/>
    <property type="match status" value="1"/>
</dbReference>
<gene>
    <name evidence="4" type="primary">LOC118477571</name>
</gene>
<protein>
    <submittedName>
        <fullName evidence="4">Uncharacterized protein LOC118477571</fullName>
    </submittedName>
</protein>
<dbReference type="InterPro" id="IPR011011">
    <property type="entry name" value="Znf_FYVE_PHD"/>
</dbReference>
<dbReference type="PANTHER" id="PTHR25462:SF296">
    <property type="entry name" value="MEIOTIC P26, ISOFORM F"/>
    <property type="match status" value="1"/>
</dbReference>
<keyword evidence="3" id="KW-1185">Reference proteome</keyword>
<dbReference type="GeneID" id="118477571"/>